<feature type="domain" description="HAMP" evidence="8">
    <location>
        <begin position="307"/>
        <end position="359"/>
    </location>
</feature>
<dbReference type="GO" id="GO:0016020">
    <property type="term" value="C:membrane"/>
    <property type="evidence" value="ECO:0007669"/>
    <property type="project" value="UniProtKB-SubCell"/>
</dbReference>
<dbReference type="FunFam" id="1.10.287.950:FF:000001">
    <property type="entry name" value="Methyl-accepting chemotaxis sensory transducer"/>
    <property type="match status" value="1"/>
</dbReference>
<dbReference type="Pfam" id="PF17152">
    <property type="entry name" value="CHASE8"/>
    <property type="match status" value="1"/>
</dbReference>
<name>A0A7V5VF57_CALAY</name>
<feature type="transmembrane region" description="Helical" evidence="6">
    <location>
        <begin position="156"/>
        <end position="176"/>
    </location>
</feature>
<dbReference type="Pfam" id="PF00015">
    <property type="entry name" value="MCPsignal"/>
    <property type="match status" value="1"/>
</dbReference>
<feature type="domain" description="HAMP" evidence="8">
    <location>
        <begin position="177"/>
        <end position="229"/>
    </location>
</feature>
<dbReference type="Proteomes" id="UP000885771">
    <property type="component" value="Unassembled WGS sequence"/>
</dbReference>
<gene>
    <name evidence="9" type="ORF">ENJ15_05600</name>
</gene>
<keyword evidence="4" id="KW-0807">Transducer</keyword>
<dbReference type="Pfam" id="PF18947">
    <property type="entry name" value="HAMP_2"/>
    <property type="match status" value="2"/>
</dbReference>
<dbReference type="Gene3D" id="1.20.120.1530">
    <property type="match status" value="1"/>
</dbReference>
<comment type="caution">
    <text evidence="9">The sequence shown here is derived from an EMBL/GenBank/DDBJ whole genome shotgun (WGS) entry which is preliminary data.</text>
</comment>
<dbReference type="Pfam" id="PF00672">
    <property type="entry name" value="HAMP"/>
    <property type="match status" value="1"/>
</dbReference>
<dbReference type="GO" id="GO:0007165">
    <property type="term" value="P:signal transduction"/>
    <property type="evidence" value="ECO:0007669"/>
    <property type="project" value="UniProtKB-KW"/>
</dbReference>
<evidence type="ECO:0000256" key="2">
    <source>
        <dbReference type="ARBA" id="ARBA00022500"/>
    </source>
</evidence>
<accession>A0A7V5VF57</accession>
<feature type="region of interest" description="Disordered" evidence="5">
    <location>
        <begin position="711"/>
        <end position="731"/>
    </location>
</feature>
<feature type="region of interest" description="Disordered" evidence="5">
    <location>
        <begin position="498"/>
        <end position="524"/>
    </location>
</feature>
<protein>
    <submittedName>
        <fullName evidence="9">Methyl-accepting chemotaxis protein</fullName>
    </submittedName>
</protein>
<evidence type="ECO:0000256" key="5">
    <source>
        <dbReference type="SAM" id="MobiDB-lite"/>
    </source>
</evidence>
<dbReference type="SUPFAM" id="SSF158472">
    <property type="entry name" value="HAMP domain-like"/>
    <property type="match status" value="1"/>
</dbReference>
<dbReference type="CDD" id="cd06225">
    <property type="entry name" value="HAMP"/>
    <property type="match status" value="1"/>
</dbReference>
<dbReference type="PRINTS" id="PR00260">
    <property type="entry name" value="CHEMTRNSDUCR"/>
</dbReference>
<dbReference type="SMART" id="SM00283">
    <property type="entry name" value="MA"/>
    <property type="match status" value="1"/>
</dbReference>
<feature type="domain" description="HAMP" evidence="8">
    <location>
        <begin position="398"/>
        <end position="450"/>
    </location>
</feature>
<feature type="transmembrane region" description="Helical" evidence="6">
    <location>
        <begin position="12"/>
        <end position="34"/>
    </location>
</feature>
<dbReference type="InterPro" id="IPR003660">
    <property type="entry name" value="HAMP_dom"/>
</dbReference>
<evidence type="ECO:0000256" key="3">
    <source>
        <dbReference type="ARBA" id="ARBA00029447"/>
    </source>
</evidence>
<reference evidence="9" key="1">
    <citation type="journal article" date="2020" name="mSystems">
        <title>Genome- and Community-Level Interaction Insights into Carbon Utilization and Element Cycling Functions of Hydrothermarchaeota in Hydrothermal Sediment.</title>
        <authorList>
            <person name="Zhou Z."/>
            <person name="Liu Y."/>
            <person name="Xu W."/>
            <person name="Pan J."/>
            <person name="Luo Z.H."/>
            <person name="Li M."/>
        </authorList>
    </citation>
    <scope>NUCLEOTIDE SEQUENCE [LARGE SCALE GENOMIC DNA]</scope>
    <source>
        <strain evidence="9">HyVt-460</strain>
    </source>
</reference>
<keyword evidence="6" id="KW-0472">Membrane</keyword>
<dbReference type="EMBL" id="DRLI01000212">
    <property type="protein sequence ID" value="HHM02470.1"/>
    <property type="molecule type" value="Genomic_DNA"/>
</dbReference>
<dbReference type="Gene3D" id="1.10.287.950">
    <property type="entry name" value="Methyl-accepting chemotaxis protein"/>
    <property type="match status" value="1"/>
</dbReference>
<evidence type="ECO:0000256" key="1">
    <source>
        <dbReference type="ARBA" id="ARBA00004370"/>
    </source>
</evidence>
<dbReference type="InterPro" id="IPR004089">
    <property type="entry name" value="MCPsignal_dom"/>
</dbReference>
<dbReference type="InterPro" id="IPR004090">
    <property type="entry name" value="Chemotax_Me-accpt_rcpt"/>
</dbReference>
<keyword evidence="2" id="KW-0145">Chemotaxis</keyword>
<dbReference type="CDD" id="cd11386">
    <property type="entry name" value="MCP_signal"/>
    <property type="match status" value="1"/>
</dbReference>
<dbReference type="PANTHER" id="PTHR43531">
    <property type="entry name" value="PROTEIN ICFG"/>
    <property type="match status" value="1"/>
</dbReference>
<comment type="similarity">
    <text evidence="3">Belongs to the methyl-accepting chemotaxis (MCP) protein family.</text>
</comment>
<dbReference type="AlphaFoldDB" id="A0A7V5VF57"/>
<evidence type="ECO:0000256" key="4">
    <source>
        <dbReference type="PROSITE-ProRule" id="PRU00284"/>
    </source>
</evidence>
<keyword evidence="6" id="KW-1133">Transmembrane helix</keyword>
<dbReference type="InterPro" id="IPR051310">
    <property type="entry name" value="MCP_chemotaxis"/>
</dbReference>
<evidence type="ECO:0000256" key="6">
    <source>
        <dbReference type="SAM" id="Phobius"/>
    </source>
</evidence>
<sequence length="731" mass="79348">MRYNELKLKGKMLAVFVPALIVMIGIGLTIINGITSNALDQNLKRSIEIVSNIASGTVQTGLEFADNETVASALKNFTEDDQVSYLNVRNSDGETVYQFRRDGYENLSGKDLTSYQSEDEIFSTKPVISGNDKIGEVTVGISLQARNEALGYAKNIFFMLSVGGVVLLALLLLVLANRFSRPISMLAEIARSLSEGDVEQSVEFESGDELGTLADAFRAMIASMKEKARIADEISQGNIDVEFDNLHKNDAVGQAMQAMKRRIGYMVRDVHMLVQSALEGDLQKRAEAERHRGEFAEIILGVNKTLDAFNEPVSLAAEYIAHIAEGNIPAPIQQKFKGDFAPLMNNLNKSIEAITKLIDDARLTAQYALEGNLSFRADIEDHLGDYRKIIEGLNDTVEATIAPINEAINILEHLGQGNFTVEMTGDYKGDHARLKDALNKTIHNISETLKRVALASEQVNSNAVQVSASSQSVSEGASDQASSLEEIGASMVEISSQSKRNAENALNAKNISEKSRTSAEEGNQQMTEMLEAMNKINKSSNEISRIIKVIDEIAFQTNLLALNAAVEAARAGVHGKGFAVVAEEVRNLAQRSAKAARETTELIEESVNRVEDGTEIASQTAEAINSIILGITESTDLITEINASSQEQVSAIEQVNNALQQIDRVTQSNTAYAEESAATAAELSSEANQLRTLINNFTLRPGTAEELVSGAEDDESGAFGQKWDDFPGGLN</sequence>
<evidence type="ECO:0000259" key="8">
    <source>
        <dbReference type="PROSITE" id="PS50885"/>
    </source>
</evidence>
<dbReference type="GO" id="GO:0004888">
    <property type="term" value="F:transmembrane signaling receptor activity"/>
    <property type="evidence" value="ECO:0007669"/>
    <property type="project" value="InterPro"/>
</dbReference>
<dbReference type="SMART" id="SM00304">
    <property type="entry name" value="HAMP"/>
    <property type="match status" value="3"/>
</dbReference>
<dbReference type="PROSITE" id="PS50885">
    <property type="entry name" value="HAMP"/>
    <property type="match status" value="3"/>
</dbReference>
<evidence type="ECO:0000259" key="7">
    <source>
        <dbReference type="PROSITE" id="PS50111"/>
    </source>
</evidence>
<dbReference type="PROSITE" id="PS50111">
    <property type="entry name" value="CHEMOTAXIS_TRANSDUC_2"/>
    <property type="match status" value="1"/>
</dbReference>
<organism evidence="9">
    <name type="scientific">Caldithrix abyssi</name>
    <dbReference type="NCBI Taxonomy" id="187145"/>
    <lineage>
        <taxon>Bacteria</taxon>
        <taxon>Pseudomonadati</taxon>
        <taxon>Calditrichota</taxon>
        <taxon>Calditrichia</taxon>
        <taxon>Calditrichales</taxon>
        <taxon>Calditrichaceae</taxon>
        <taxon>Caldithrix</taxon>
    </lineage>
</organism>
<dbReference type="Gene3D" id="6.10.340.10">
    <property type="match status" value="1"/>
</dbReference>
<proteinExistence type="inferred from homology"/>
<comment type="subcellular location">
    <subcellularLocation>
        <location evidence="1">Membrane</location>
    </subcellularLocation>
</comment>
<dbReference type="PANTHER" id="PTHR43531:SF11">
    <property type="entry name" value="METHYL-ACCEPTING CHEMOTAXIS PROTEIN 3"/>
    <property type="match status" value="1"/>
</dbReference>
<dbReference type="InterPro" id="IPR033417">
    <property type="entry name" value="CHASE8"/>
</dbReference>
<dbReference type="GO" id="GO:0006935">
    <property type="term" value="P:chemotaxis"/>
    <property type="evidence" value="ECO:0007669"/>
    <property type="project" value="UniProtKB-KW"/>
</dbReference>
<keyword evidence="6" id="KW-0812">Transmembrane</keyword>
<feature type="domain" description="Methyl-accepting transducer" evidence="7">
    <location>
        <begin position="455"/>
        <end position="684"/>
    </location>
</feature>
<dbReference type="SUPFAM" id="SSF58104">
    <property type="entry name" value="Methyl-accepting chemotaxis protein (MCP) signaling domain"/>
    <property type="match status" value="1"/>
</dbReference>
<evidence type="ECO:0000313" key="9">
    <source>
        <dbReference type="EMBL" id="HHM02470.1"/>
    </source>
</evidence>